<proteinExistence type="predicted"/>
<organism evidence="1 2">
    <name type="scientific">miscellaneous Crenarchaeota group-1 archaeon SG8-32-1</name>
    <dbReference type="NCBI Taxonomy" id="1685124"/>
    <lineage>
        <taxon>Archaea</taxon>
        <taxon>Candidatus Bathyarchaeota</taxon>
        <taxon>MCG-1</taxon>
    </lineage>
</organism>
<evidence type="ECO:0000313" key="2">
    <source>
        <dbReference type="Proteomes" id="UP000037237"/>
    </source>
</evidence>
<protein>
    <submittedName>
        <fullName evidence="1">Uncharacterized protein</fullName>
    </submittedName>
</protein>
<sequence length="125" mass="15480">MKNLKFILIASTIAVLAITTIGVSLAHNYITNPYYAGMMDDSITFEDEEWWIEMKERIRYRWNDVVDEEWYDEMRSYMEEHFEEVKTQEWYDEMAQFMEDRWESQVYEYRFGHYQRGYGRGCWGW</sequence>
<gene>
    <name evidence="1" type="ORF">AC477_04915</name>
</gene>
<accession>A0A0M0BQ65</accession>
<dbReference type="AlphaFoldDB" id="A0A0M0BQ65"/>
<evidence type="ECO:0000313" key="1">
    <source>
        <dbReference type="EMBL" id="KON30490.1"/>
    </source>
</evidence>
<dbReference type="Proteomes" id="UP000037237">
    <property type="component" value="Unassembled WGS sequence"/>
</dbReference>
<name>A0A0M0BQ65_9ARCH</name>
<comment type="caution">
    <text evidence="1">The sequence shown here is derived from an EMBL/GenBank/DDBJ whole genome shotgun (WGS) entry which is preliminary data.</text>
</comment>
<dbReference type="EMBL" id="LFWU01000123">
    <property type="protein sequence ID" value="KON30490.1"/>
    <property type="molecule type" value="Genomic_DNA"/>
</dbReference>
<reference evidence="1 2" key="1">
    <citation type="submission" date="2015-06" db="EMBL/GenBank/DDBJ databases">
        <title>New insights into the roles of widespread benthic archaea in carbon and nitrogen cycling.</title>
        <authorList>
            <person name="Lazar C.S."/>
            <person name="Baker B.J."/>
            <person name="Seitz K.W."/>
            <person name="Hyde A.S."/>
            <person name="Dick G.J."/>
            <person name="Hinrichs K.-U."/>
            <person name="Teske A.P."/>
        </authorList>
    </citation>
    <scope>NUCLEOTIDE SEQUENCE [LARGE SCALE GENOMIC DNA]</scope>
    <source>
        <strain evidence="1">SG8-32-1</strain>
    </source>
</reference>